<protein>
    <submittedName>
        <fullName evidence="2">Uncharacterized protein</fullName>
    </submittedName>
</protein>
<dbReference type="AlphaFoldDB" id="A0A146LGI8"/>
<keyword evidence="1" id="KW-1133">Transmembrane helix</keyword>
<accession>A0A146LGI8</accession>
<sequence length="120" mass="13990">KGMSTLVRFRLSTPNLRLSTCLLGHAREACDFCPHFCLSFLSTLESSEDFHQMESADAILLLVLSAAFVVIKKARKKKMRKKKRSMWITDYYLKNQDYKILKEVNADELLECRRPTFIHC</sequence>
<reference evidence="2" key="1">
    <citation type="journal article" date="2016" name="Gigascience">
        <title>De novo construction of an expanded transcriptome assembly for the western tarnished plant bug, Lygus hesperus.</title>
        <authorList>
            <person name="Tassone E.E."/>
            <person name="Geib S.M."/>
            <person name="Hall B."/>
            <person name="Fabrick J.A."/>
            <person name="Brent C.S."/>
            <person name="Hull J.J."/>
        </authorList>
    </citation>
    <scope>NUCLEOTIDE SEQUENCE</scope>
</reference>
<dbReference type="EMBL" id="GDHC01011970">
    <property type="protein sequence ID" value="JAQ06659.1"/>
    <property type="molecule type" value="Transcribed_RNA"/>
</dbReference>
<organism evidence="2">
    <name type="scientific">Lygus hesperus</name>
    <name type="common">Western plant bug</name>
    <dbReference type="NCBI Taxonomy" id="30085"/>
    <lineage>
        <taxon>Eukaryota</taxon>
        <taxon>Metazoa</taxon>
        <taxon>Ecdysozoa</taxon>
        <taxon>Arthropoda</taxon>
        <taxon>Hexapoda</taxon>
        <taxon>Insecta</taxon>
        <taxon>Pterygota</taxon>
        <taxon>Neoptera</taxon>
        <taxon>Paraneoptera</taxon>
        <taxon>Hemiptera</taxon>
        <taxon>Heteroptera</taxon>
        <taxon>Panheteroptera</taxon>
        <taxon>Cimicomorpha</taxon>
        <taxon>Miridae</taxon>
        <taxon>Mirini</taxon>
        <taxon>Lygus</taxon>
    </lineage>
</organism>
<evidence type="ECO:0000313" key="2">
    <source>
        <dbReference type="EMBL" id="JAQ06659.1"/>
    </source>
</evidence>
<name>A0A146LGI8_LYGHE</name>
<gene>
    <name evidence="2" type="ORF">g.88275</name>
</gene>
<proteinExistence type="predicted"/>
<feature type="non-terminal residue" evidence="2">
    <location>
        <position position="1"/>
    </location>
</feature>
<feature type="transmembrane region" description="Helical" evidence="1">
    <location>
        <begin position="58"/>
        <end position="74"/>
    </location>
</feature>
<evidence type="ECO:0000256" key="1">
    <source>
        <dbReference type="SAM" id="Phobius"/>
    </source>
</evidence>
<keyword evidence="1" id="KW-0472">Membrane</keyword>
<keyword evidence="1" id="KW-0812">Transmembrane</keyword>